<proteinExistence type="predicted"/>
<comment type="caution">
    <text evidence="2">The sequence shown here is derived from an EMBL/GenBank/DDBJ whole genome shotgun (WGS) entry which is preliminary data.</text>
</comment>
<dbReference type="Proteomes" id="UP001597195">
    <property type="component" value="Unassembled WGS sequence"/>
</dbReference>
<dbReference type="EMBL" id="JBHTOM010000012">
    <property type="protein sequence ID" value="MFD1549826.1"/>
    <property type="molecule type" value="Genomic_DNA"/>
</dbReference>
<evidence type="ECO:0000256" key="1">
    <source>
        <dbReference type="SAM" id="MobiDB-lite"/>
    </source>
</evidence>
<gene>
    <name evidence="2" type="ORF">ACFQ5T_08940</name>
</gene>
<accession>A0ABW4H4V8</accession>
<evidence type="ECO:0000313" key="3">
    <source>
        <dbReference type="Proteomes" id="UP001597195"/>
    </source>
</evidence>
<feature type="region of interest" description="Disordered" evidence="1">
    <location>
        <begin position="297"/>
        <end position="321"/>
    </location>
</feature>
<keyword evidence="3" id="KW-1185">Reference proteome</keyword>
<feature type="compositionally biased region" description="Basic residues" evidence="1">
    <location>
        <begin position="299"/>
        <end position="321"/>
    </location>
</feature>
<reference evidence="3" key="1">
    <citation type="journal article" date="2019" name="Int. J. Syst. Evol. Microbiol.">
        <title>The Global Catalogue of Microorganisms (GCM) 10K type strain sequencing project: providing services to taxonomists for standard genome sequencing and annotation.</title>
        <authorList>
            <consortium name="The Broad Institute Genomics Platform"/>
            <consortium name="The Broad Institute Genome Sequencing Center for Infectious Disease"/>
            <person name="Wu L."/>
            <person name="Ma J."/>
        </authorList>
    </citation>
    <scope>NUCLEOTIDE SEQUENCE [LARGE SCALE GENOMIC DNA]</scope>
    <source>
        <strain evidence="3">CCM 8906</strain>
    </source>
</reference>
<protein>
    <submittedName>
        <fullName evidence="2">Uncharacterized protein</fullName>
    </submittedName>
</protein>
<sequence length="321" mass="36245">MEETDATAELMTPTEFLTPEHLMRLSANQQKYAPDILQDVMQARAAVNLGTGAWTAQQVSGTLAALPTLVDRPHVYYVAVIPVLTAYFKAQAAANLQELLAALKQARPALVEKHAEVAEEQQAYEGVVTLVEDWLTAMGTQPEVRNLSVADRQRFVTIVHTTAELMITGKQLQPADWDAEAVSSIMFGPFTHLLDEKDRVPELFNLVPFALTTLFTYLADQQQLKQSQQLLAWVAKNHTALVTMYNPKLESFYEELASAMRRAGIDANDHDAVDAFTRDYLNAHPVTGRELFTTDRQLTKKRPAKHLKYSRKQRRNRRKKR</sequence>
<name>A0ABW4H4V8_9LACO</name>
<dbReference type="RefSeq" id="WP_125701487.1">
    <property type="nucleotide sequence ID" value="NZ_JBHTOM010000012.1"/>
</dbReference>
<organism evidence="2 3">
    <name type="scientific">Levilactobacillus fuyuanensis</name>
    <dbReference type="NCBI Taxonomy" id="2486022"/>
    <lineage>
        <taxon>Bacteria</taxon>
        <taxon>Bacillati</taxon>
        <taxon>Bacillota</taxon>
        <taxon>Bacilli</taxon>
        <taxon>Lactobacillales</taxon>
        <taxon>Lactobacillaceae</taxon>
        <taxon>Levilactobacillus</taxon>
    </lineage>
</organism>
<evidence type="ECO:0000313" key="2">
    <source>
        <dbReference type="EMBL" id="MFD1549826.1"/>
    </source>
</evidence>